<dbReference type="EMBL" id="LOMO01000001">
    <property type="protein sequence ID" value="KXY51062.1"/>
    <property type="molecule type" value="Genomic_DNA"/>
</dbReference>
<name>A0A9X0SPC9_BACCE</name>
<proteinExistence type="predicted"/>
<dbReference type="AlphaFoldDB" id="A0A9X0SPC9"/>
<dbReference type="RefSeq" id="WP_061662402.1">
    <property type="nucleotide sequence ID" value="NZ_LOMO01000001.1"/>
</dbReference>
<sequence>MKLIDIANRVDKSDKNRASVNIEELARELNVDLDWVEQDRITAYWIGNWYCTDSYVGYIMYFFDDKPMAFSSQLGRKCDEGFHWFSLEIAEKVKEYLISLIVEENKIDVKICDINAEVQDNYIIEFNSQLLSSNRPMLNGEKVEIVKRIKNKDYGIDTALKVRLANGEEKQVDIQDLKFGYYLK</sequence>
<organism evidence="1 2">
    <name type="scientific">Bacillus cereus</name>
    <dbReference type="NCBI Taxonomy" id="1396"/>
    <lineage>
        <taxon>Bacteria</taxon>
        <taxon>Bacillati</taxon>
        <taxon>Bacillota</taxon>
        <taxon>Bacilli</taxon>
        <taxon>Bacillales</taxon>
        <taxon>Bacillaceae</taxon>
        <taxon>Bacillus</taxon>
        <taxon>Bacillus cereus group</taxon>
    </lineage>
</organism>
<accession>A0A9X0SPC9</accession>
<reference evidence="1 2" key="1">
    <citation type="submission" date="2015-12" db="EMBL/GenBank/DDBJ databases">
        <title>Bacillus cereus Group isolate.</title>
        <authorList>
            <person name="Kovac J."/>
        </authorList>
    </citation>
    <scope>NUCLEOTIDE SEQUENCE [LARGE SCALE GENOMIC DNA]</scope>
    <source>
        <strain evidence="1 2">FSL K6-0073</strain>
    </source>
</reference>
<dbReference type="Proteomes" id="UP000075476">
    <property type="component" value="Unassembled WGS sequence"/>
</dbReference>
<gene>
    <name evidence="1" type="ORF">AT268_31660</name>
</gene>
<protein>
    <submittedName>
        <fullName evidence="1">Uncharacterized protein</fullName>
    </submittedName>
</protein>
<comment type="caution">
    <text evidence="1">The sequence shown here is derived from an EMBL/GenBank/DDBJ whole genome shotgun (WGS) entry which is preliminary data.</text>
</comment>
<evidence type="ECO:0000313" key="1">
    <source>
        <dbReference type="EMBL" id="KXY51062.1"/>
    </source>
</evidence>
<evidence type="ECO:0000313" key="2">
    <source>
        <dbReference type="Proteomes" id="UP000075476"/>
    </source>
</evidence>